<accession>A0ABT9U5W7</accession>
<feature type="binding site" evidence="6">
    <location>
        <position position="168"/>
    </location>
    <ligand>
        <name>a divalent metal cation</name>
        <dbReference type="ChEBI" id="CHEBI:60240"/>
        <label>2</label>
        <note>catalytic</note>
    </ligand>
</feature>
<evidence type="ECO:0000256" key="4">
    <source>
        <dbReference type="ARBA" id="ARBA00022723"/>
    </source>
</evidence>
<feature type="binding site" evidence="6">
    <location>
        <position position="232"/>
    </location>
    <ligand>
        <name>a divalent metal cation</name>
        <dbReference type="ChEBI" id="CHEBI:60240"/>
        <label>1</label>
    </ligand>
</feature>
<feature type="binding site" evidence="6">
    <location>
        <position position="77"/>
    </location>
    <ligand>
        <name>substrate</name>
    </ligand>
</feature>
<feature type="binding site" evidence="6">
    <location>
        <position position="105"/>
    </location>
    <ligand>
        <name>a divalent metal cation</name>
        <dbReference type="ChEBI" id="CHEBI:60240"/>
        <label>1</label>
    </ligand>
</feature>
<dbReference type="GO" id="GO:0004239">
    <property type="term" value="F:initiator methionyl aminopeptidase activity"/>
    <property type="evidence" value="ECO:0007669"/>
    <property type="project" value="UniProtKB-EC"/>
</dbReference>
<dbReference type="CDD" id="cd01086">
    <property type="entry name" value="MetAP1"/>
    <property type="match status" value="1"/>
</dbReference>
<comment type="caution">
    <text evidence="9">The sequence shown here is derived from an EMBL/GenBank/DDBJ whole genome shotgun (WGS) entry which is preliminary data.</text>
</comment>
<comment type="similarity">
    <text evidence="6">Belongs to the peptidase M24A family. Methionine aminopeptidase type 1 subfamily.</text>
</comment>
<evidence type="ECO:0000313" key="10">
    <source>
        <dbReference type="Proteomes" id="UP001229346"/>
    </source>
</evidence>
<evidence type="ECO:0000256" key="3">
    <source>
        <dbReference type="ARBA" id="ARBA00022670"/>
    </source>
</evidence>
<comment type="catalytic activity">
    <reaction evidence="6 7">
        <text>Release of N-terminal amino acids, preferentially methionine, from peptides and arylamides.</text>
        <dbReference type="EC" id="3.4.11.18"/>
    </reaction>
</comment>
<keyword evidence="5 6" id="KW-0378">Hydrolase</keyword>
<comment type="function">
    <text evidence="1 6">Removes the N-terminal methionine from nascent proteins. The N-terminal methionine is often cleaved when the second residue in the primary sequence is small and uncharged (Met-Ala-, Cys, Gly, Pro, Ser, Thr, or Val). Requires deformylation of the N(alpha)-formylated initiator methionine before it can be hydrolyzed.</text>
</comment>
<organism evidence="9 10">
    <name type="scientific">Paenibacillus harenae</name>
    <dbReference type="NCBI Taxonomy" id="306543"/>
    <lineage>
        <taxon>Bacteria</taxon>
        <taxon>Bacillati</taxon>
        <taxon>Bacillota</taxon>
        <taxon>Bacilli</taxon>
        <taxon>Bacillales</taxon>
        <taxon>Paenibacillaceae</taxon>
        <taxon>Paenibacillus</taxon>
    </lineage>
</organism>
<dbReference type="InterPro" id="IPR002467">
    <property type="entry name" value="Pept_M24A_MAP1"/>
</dbReference>
<keyword evidence="4 6" id="KW-0479">Metal-binding</keyword>
<evidence type="ECO:0000256" key="1">
    <source>
        <dbReference type="ARBA" id="ARBA00002521"/>
    </source>
</evidence>
<dbReference type="PANTHER" id="PTHR43330:SF17">
    <property type="entry name" value="METHIONINE AMINOPEPTIDASE"/>
    <property type="match status" value="1"/>
</dbReference>
<keyword evidence="2 6" id="KW-0031">Aminopeptidase</keyword>
<feature type="domain" description="Peptidase M24" evidence="8">
    <location>
        <begin position="12"/>
        <end position="239"/>
    </location>
</feature>
<reference evidence="9 10" key="1">
    <citation type="submission" date="2023-07" db="EMBL/GenBank/DDBJ databases">
        <title>Sorghum-associated microbial communities from plants grown in Nebraska, USA.</title>
        <authorList>
            <person name="Schachtman D."/>
        </authorList>
    </citation>
    <scope>NUCLEOTIDE SEQUENCE [LARGE SCALE GENOMIC DNA]</scope>
    <source>
        <strain evidence="9 10">CC482</strain>
    </source>
</reference>
<feature type="binding site" evidence="6">
    <location>
        <position position="175"/>
    </location>
    <ligand>
        <name>substrate</name>
    </ligand>
</feature>
<comment type="cofactor">
    <cofactor evidence="6">
        <name>Co(2+)</name>
        <dbReference type="ChEBI" id="CHEBI:48828"/>
    </cofactor>
    <cofactor evidence="6">
        <name>Zn(2+)</name>
        <dbReference type="ChEBI" id="CHEBI:29105"/>
    </cofactor>
    <cofactor evidence="6">
        <name>Mn(2+)</name>
        <dbReference type="ChEBI" id="CHEBI:29035"/>
    </cofactor>
    <cofactor evidence="6">
        <name>Fe(2+)</name>
        <dbReference type="ChEBI" id="CHEBI:29033"/>
    </cofactor>
    <text evidence="6">Binds 2 divalent metal cations per subunit. Has a high-affinity and a low affinity metal-binding site. The true nature of the physiological cofactor is under debate. The enzyme is active with cobalt, zinc, manganese or divalent iron ions. Most likely, methionine aminopeptidases function as mononuclear Fe(2+)-metalloproteases under physiological conditions, and the catalytically relevant metal-binding site has been assigned to the histidine-containing high-affinity site.</text>
</comment>
<name>A0ABT9U5W7_PAEHA</name>
<evidence type="ECO:0000256" key="6">
    <source>
        <dbReference type="HAMAP-Rule" id="MF_01974"/>
    </source>
</evidence>
<evidence type="ECO:0000256" key="7">
    <source>
        <dbReference type="RuleBase" id="RU003653"/>
    </source>
</evidence>
<dbReference type="NCBIfam" id="TIGR00500">
    <property type="entry name" value="met_pdase_I"/>
    <property type="match status" value="1"/>
</dbReference>
<dbReference type="RefSeq" id="WP_307206030.1">
    <property type="nucleotide sequence ID" value="NZ_JAUSST010000006.1"/>
</dbReference>
<dbReference type="InterPro" id="IPR000994">
    <property type="entry name" value="Pept_M24"/>
</dbReference>
<evidence type="ECO:0000256" key="2">
    <source>
        <dbReference type="ARBA" id="ARBA00022438"/>
    </source>
</evidence>
<dbReference type="PRINTS" id="PR00599">
    <property type="entry name" value="MAPEPTIDASE"/>
</dbReference>
<comment type="subunit">
    <text evidence="6">Monomer.</text>
</comment>
<proteinExistence type="inferred from homology"/>
<evidence type="ECO:0000259" key="8">
    <source>
        <dbReference type="Pfam" id="PF00557"/>
    </source>
</evidence>
<dbReference type="PANTHER" id="PTHR43330">
    <property type="entry name" value="METHIONINE AMINOPEPTIDASE"/>
    <property type="match status" value="1"/>
</dbReference>
<feature type="binding site" evidence="6">
    <location>
        <position position="201"/>
    </location>
    <ligand>
        <name>a divalent metal cation</name>
        <dbReference type="ChEBI" id="CHEBI:60240"/>
        <label>2</label>
        <note>catalytic</note>
    </ligand>
</feature>
<feature type="binding site" evidence="6">
    <location>
        <position position="105"/>
    </location>
    <ligand>
        <name>a divalent metal cation</name>
        <dbReference type="ChEBI" id="CHEBI:60240"/>
        <label>2</label>
        <note>catalytic</note>
    </ligand>
</feature>
<keyword evidence="10" id="KW-1185">Reference proteome</keyword>
<dbReference type="InterPro" id="IPR036005">
    <property type="entry name" value="Creatinase/aminopeptidase-like"/>
</dbReference>
<dbReference type="EC" id="3.4.11.18" evidence="6 7"/>
<dbReference type="SUPFAM" id="SSF55920">
    <property type="entry name" value="Creatinase/aminopeptidase"/>
    <property type="match status" value="1"/>
</dbReference>
<dbReference type="Proteomes" id="UP001229346">
    <property type="component" value="Unassembled WGS sequence"/>
</dbReference>
<dbReference type="EMBL" id="JAUSSU010000008">
    <property type="protein sequence ID" value="MDQ0114642.1"/>
    <property type="molecule type" value="Genomic_DNA"/>
</dbReference>
<evidence type="ECO:0000313" key="9">
    <source>
        <dbReference type="EMBL" id="MDQ0114642.1"/>
    </source>
</evidence>
<dbReference type="Gene3D" id="3.90.230.10">
    <property type="entry name" value="Creatinase/methionine aminopeptidase superfamily"/>
    <property type="match status" value="1"/>
</dbReference>
<feature type="binding site" evidence="6">
    <location>
        <position position="94"/>
    </location>
    <ligand>
        <name>a divalent metal cation</name>
        <dbReference type="ChEBI" id="CHEBI:60240"/>
        <label>1</label>
    </ligand>
</feature>
<protein>
    <recommendedName>
        <fullName evidence="6 7">Methionine aminopeptidase</fullName>
        <shortName evidence="6">MAP</shortName>
        <shortName evidence="6">MetAP</shortName>
        <ecNumber evidence="6 7">3.4.11.18</ecNumber>
    </recommendedName>
    <alternativeName>
        <fullName evidence="6">Peptidase M</fullName>
    </alternativeName>
</protein>
<gene>
    <name evidence="6" type="primary">map</name>
    <name evidence="9" type="ORF">J2T15_004098</name>
</gene>
<dbReference type="HAMAP" id="MF_01974">
    <property type="entry name" value="MetAP_1"/>
    <property type="match status" value="1"/>
</dbReference>
<dbReference type="Pfam" id="PF00557">
    <property type="entry name" value="Peptidase_M24"/>
    <property type="match status" value="1"/>
</dbReference>
<keyword evidence="3 6" id="KW-0645">Protease</keyword>
<dbReference type="InterPro" id="IPR001714">
    <property type="entry name" value="Pept_M24_MAP"/>
</dbReference>
<sequence length="249" mass="27107">MLELKSKEHIKGIRKAGRIVAACHKAIAGRIAPGVTTQEIDRFVERFMLDRGATPAQKGYKGYPFATCASVNDVVCHGFPDSVPLEAGDIVTIDMVADVDGWKADSAWTYALGRTTAAADKLMKATMLALMEGIQHAYPGRRLGDVGHAVQTRALREGFQVVTSFVGHGIGRQIHEHPTVEHRGEPGTGVILEEGMVITIEPILTAGRDDVYIAHDGWTARTRDGAWSAQFEHTVAITKEGPVILTRWE</sequence>
<feature type="binding site" evidence="6">
    <location>
        <position position="232"/>
    </location>
    <ligand>
        <name>a divalent metal cation</name>
        <dbReference type="ChEBI" id="CHEBI:60240"/>
        <label>2</label>
        <note>catalytic</note>
    </ligand>
</feature>
<evidence type="ECO:0000256" key="5">
    <source>
        <dbReference type="ARBA" id="ARBA00022801"/>
    </source>
</evidence>